<feature type="transmembrane region" description="Helical" evidence="1">
    <location>
        <begin position="154"/>
        <end position="175"/>
    </location>
</feature>
<organism evidence="2 3">
    <name type="scientific">Parelaphostrongylus tenuis</name>
    <name type="common">Meningeal worm</name>
    <dbReference type="NCBI Taxonomy" id="148309"/>
    <lineage>
        <taxon>Eukaryota</taxon>
        <taxon>Metazoa</taxon>
        <taxon>Ecdysozoa</taxon>
        <taxon>Nematoda</taxon>
        <taxon>Chromadorea</taxon>
        <taxon>Rhabditida</taxon>
        <taxon>Rhabditina</taxon>
        <taxon>Rhabditomorpha</taxon>
        <taxon>Strongyloidea</taxon>
        <taxon>Metastrongylidae</taxon>
        <taxon>Parelaphostrongylus</taxon>
    </lineage>
</organism>
<dbReference type="InterPro" id="IPR013783">
    <property type="entry name" value="Ig-like_fold"/>
</dbReference>
<keyword evidence="1" id="KW-0812">Transmembrane</keyword>
<evidence type="ECO:0000313" key="2">
    <source>
        <dbReference type="EMBL" id="KAJ1364769.1"/>
    </source>
</evidence>
<accession>A0AAD5ND25</accession>
<dbReference type="Gene3D" id="2.60.40.10">
    <property type="entry name" value="Immunoglobulins"/>
    <property type="match status" value="1"/>
</dbReference>
<name>A0AAD5ND25_PARTN</name>
<reference evidence="2" key="1">
    <citation type="submission" date="2021-06" db="EMBL/GenBank/DDBJ databases">
        <title>Parelaphostrongylus tenuis whole genome reference sequence.</title>
        <authorList>
            <person name="Garwood T.J."/>
            <person name="Larsen P.A."/>
            <person name="Fountain-Jones N.M."/>
            <person name="Garbe J.R."/>
            <person name="Macchietto M.G."/>
            <person name="Kania S.A."/>
            <person name="Gerhold R.W."/>
            <person name="Richards J.E."/>
            <person name="Wolf T.M."/>
        </authorList>
    </citation>
    <scope>NUCLEOTIDE SEQUENCE</scope>
    <source>
        <strain evidence="2">MNPRO001-30</strain>
        <tissue evidence="2">Meninges</tissue>
    </source>
</reference>
<dbReference type="InterPro" id="IPR008962">
    <property type="entry name" value="PapD-like_sf"/>
</dbReference>
<protein>
    <recommendedName>
        <fullName evidence="4">Major sperm protein</fullName>
    </recommendedName>
</protein>
<dbReference type="AlphaFoldDB" id="A0AAD5ND25"/>
<keyword evidence="1" id="KW-1133">Transmembrane helix</keyword>
<sequence>MMRTSEFMPTSWIVKLAERRVGMAIRGEDKSRAVTDVVLARVVTKRHNECFQFMTHKHLVANFCSYLSIPTTSLASYPVGNGTGNCASTFPPPCTDDVCYSITIKHEEVIVIILLLMSVWYPVSPECQDHDEGVFEESYFFIPQSMRSSVCRRAHTFVSMSATFFSAIPVTMFLISSTELYRRELRTTYCKLGKQLLRIVLCILLYVAYAIIAIVQEVAPFFISQSSNTPARTATLAEKLNEGTERNFSEPLHTAKSESVVETADGLRITPRPFVLDNLGEGVLSLENLHANQWITLRILVSAPRTYAIYPQKVIIPPKRSSTVTVRLRNDVEQTSPQEAGLMLQWFFVGKNYPCVDVTRLWQRPFMMPRSRWKFYVLPVYHESQGISDRPVTERSLSERKK</sequence>
<comment type="caution">
    <text evidence="2">The sequence shown here is derived from an EMBL/GenBank/DDBJ whole genome shotgun (WGS) entry which is preliminary data.</text>
</comment>
<evidence type="ECO:0008006" key="4">
    <source>
        <dbReference type="Google" id="ProtNLM"/>
    </source>
</evidence>
<dbReference type="Proteomes" id="UP001196413">
    <property type="component" value="Unassembled WGS sequence"/>
</dbReference>
<dbReference type="SUPFAM" id="SSF49354">
    <property type="entry name" value="PapD-like"/>
    <property type="match status" value="1"/>
</dbReference>
<evidence type="ECO:0000256" key="1">
    <source>
        <dbReference type="SAM" id="Phobius"/>
    </source>
</evidence>
<gene>
    <name evidence="2" type="ORF">KIN20_024926</name>
</gene>
<proteinExistence type="predicted"/>
<keyword evidence="1" id="KW-0472">Membrane</keyword>
<dbReference type="EMBL" id="JAHQIW010005060">
    <property type="protein sequence ID" value="KAJ1364769.1"/>
    <property type="molecule type" value="Genomic_DNA"/>
</dbReference>
<keyword evidence="3" id="KW-1185">Reference proteome</keyword>
<feature type="transmembrane region" description="Helical" evidence="1">
    <location>
        <begin position="196"/>
        <end position="215"/>
    </location>
</feature>
<evidence type="ECO:0000313" key="3">
    <source>
        <dbReference type="Proteomes" id="UP001196413"/>
    </source>
</evidence>